<dbReference type="EMBL" id="BTCL01000047">
    <property type="protein sequence ID" value="GMK49077.1"/>
    <property type="molecule type" value="Genomic_DNA"/>
</dbReference>
<accession>A0ABQ6NVE7</accession>
<organism evidence="1 2">
    <name type="scientific">Paenibacillus glycanilyticus</name>
    <dbReference type="NCBI Taxonomy" id="126569"/>
    <lineage>
        <taxon>Bacteria</taxon>
        <taxon>Bacillati</taxon>
        <taxon>Bacillota</taxon>
        <taxon>Bacilli</taxon>
        <taxon>Bacillales</taxon>
        <taxon>Paenibacillaceae</taxon>
        <taxon>Paenibacillus</taxon>
    </lineage>
</organism>
<protein>
    <submittedName>
        <fullName evidence="1">Uncharacterized protein</fullName>
    </submittedName>
</protein>
<evidence type="ECO:0000313" key="1">
    <source>
        <dbReference type="EMBL" id="GMK49077.1"/>
    </source>
</evidence>
<proteinExistence type="predicted"/>
<comment type="caution">
    <text evidence="1">The sequence shown here is derived from an EMBL/GenBank/DDBJ whole genome shotgun (WGS) entry which is preliminary data.</text>
</comment>
<reference evidence="1 2" key="1">
    <citation type="submission" date="2023-05" db="EMBL/GenBank/DDBJ databases">
        <title>Draft genome of Paenibacillus sp. CCS26.</title>
        <authorList>
            <person name="Akita H."/>
            <person name="Shinto Y."/>
            <person name="Kimura Z."/>
        </authorList>
    </citation>
    <scope>NUCLEOTIDE SEQUENCE [LARGE SCALE GENOMIC DNA]</scope>
    <source>
        <strain evidence="1 2">CCS26</strain>
    </source>
</reference>
<name>A0ABQ6NVE7_9BACL</name>
<keyword evidence="2" id="KW-1185">Reference proteome</keyword>
<dbReference type="Proteomes" id="UP001285921">
    <property type="component" value="Unassembled WGS sequence"/>
</dbReference>
<sequence length="77" mass="8949">MLIYDPKTTAFVKRRLIELSSPDRIMRSPELTGRPHFCWGVNLRIGWAGRSFPWEADPVSYTVRPLLVEIMFRLVGT</sequence>
<gene>
    <name evidence="1" type="ORF">PghCCS26_62070</name>
</gene>
<evidence type="ECO:0000313" key="2">
    <source>
        <dbReference type="Proteomes" id="UP001285921"/>
    </source>
</evidence>